<comment type="subcellular location">
    <subcellularLocation>
        <location evidence="1">Membrane</location>
        <topology evidence="1">Single-pass type IV membrane protein</topology>
    </subcellularLocation>
</comment>
<dbReference type="STRING" id="312017.Q22KH0"/>
<protein>
    <submittedName>
        <fullName evidence="9">MSP (Major sperm protein) domain protein</fullName>
    </submittedName>
</protein>
<proteinExistence type="inferred from homology"/>
<evidence type="ECO:0000256" key="3">
    <source>
        <dbReference type="ARBA" id="ARBA00022692"/>
    </source>
</evidence>
<dbReference type="GO" id="GO:0090158">
    <property type="term" value="P:endoplasmic reticulum membrane organization"/>
    <property type="evidence" value="ECO:0007669"/>
    <property type="project" value="TreeGrafter"/>
</dbReference>
<keyword evidence="6" id="KW-0175">Coiled coil</keyword>
<comment type="similarity">
    <text evidence="2">Belongs to the VAMP-associated protein (VAP) (TC 9.B.17) family.</text>
</comment>
<feature type="domain" description="MSP" evidence="8">
    <location>
        <begin position="1"/>
        <end position="126"/>
    </location>
</feature>
<evidence type="ECO:0000256" key="4">
    <source>
        <dbReference type="ARBA" id="ARBA00022989"/>
    </source>
</evidence>
<sequence>MKVLDISVTEVQFQFVEDKQLSSKITLKNKAKLPVYFKIKTTGQQYFNVKPYRGLLEPSKGVDIDITIKPISYRDAEIVSDQKFLVSGLEIENKTSDDKEYDTMWKNAEKLDPNPIESQRLKVALYKDENGIKKFITNSRTDNTLKQSKMYQSVRSNSKQDNNLVSLDQDNQQRRNFEEIGKKYIEVEKKIREQEKERNRLHQQLLKLKQQKTQTLKGSNEKTKIILMALLGFIISYIILK</sequence>
<evidence type="ECO:0000256" key="1">
    <source>
        <dbReference type="ARBA" id="ARBA00004211"/>
    </source>
</evidence>
<dbReference type="HOGENOM" id="CLU_1153691_0_0_1"/>
<name>Q22KH0_TETTS</name>
<evidence type="ECO:0000256" key="7">
    <source>
        <dbReference type="SAM" id="Phobius"/>
    </source>
</evidence>
<dbReference type="InterPro" id="IPR000535">
    <property type="entry name" value="MSP_dom"/>
</dbReference>
<reference evidence="10" key="1">
    <citation type="journal article" date="2006" name="PLoS Biol.">
        <title>Macronuclear genome sequence of the ciliate Tetrahymena thermophila, a model eukaryote.</title>
        <authorList>
            <person name="Eisen J.A."/>
            <person name="Coyne R.S."/>
            <person name="Wu M."/>
            <person name="Wu D."/>
            <person name="Thiagarajan M."/>
            <person name="Wortman J.R."/>
            <person name="Badger J.H."/>
            <person name="Ren Q."/>
            <person name="Amedeo P."/>
            <person name="Jones K.M."/>
            <person name="Tallon L.J."/>
            <person name="Delcher A.L."/>
            <person name="Salzberg S.L."/>
            <person name="Silva J.C."/>
            <person name="Haas B.J."/>
            <person name="Majoros W.H."/>
            <person name="Farzad M."/>
            <person name="Carlton J.M."/>
            <person name="Smith R.K. Jr."/>
            <person name="Garg J."/>
            <person name="Pearlman R.E."/>
            <person name="Karrer K.M."/>
            <person name="Sun L."/>
            <person name="Manning G."/>
            <person name="Elde N.C."/>
            <person name="Turkewitz A.P."/>
            <person name="Asai D.J."/>
            <person name="Wilkes D.E."/>
            <person name="Wang Y."/>
            <person name="Cai H."/>
            <person name="Collins K."/>
            <person name="Stewart B.A."/>
            <person name="Lee S.R."/>
            <person name="Wilamowska K."/>
            <person name="Weinberg Z."/>
            <person name="Ruzzo W.L."/>
            <person name="Wloga D."/>
            <person name="Gaertig J."/>
            <person name="Frankel J."/>
            <person name="Tsao C.-C."/>
            <person name="Gorovsky M.A."/>
            <person name="Keeling P.J."/>
            <person name="Waller R.F."/>
            <person name="Patron N.J."/>
            <person name="Cherry J.M."/>
            <person name="Stover N.A."/>
            <person name="Krieger C.J."/>
            <person name="del Toro C."/>
            <person name="Ryder H.F."/>
            <person name="Williamson S.C."/>
            <person name="Barbeau R.A."/>
            <person name="Hamilton E.P."/>
            <person name="Orias E."/>
        </authorList>
    </citation>
    <scope>NUCLEOTIDE SEQUENCE [LARGE SCALE GENOMIC DNA]</scope>
    <source>
        <strain evidence="10">SB210</strain>
    </source>
</reference>
<dbReference type="GO" id="GO:0005789">
    <property type="term" value="C:endoplasmic reticulum membrane"/>
    <property type="evidence" value="ECO:0007669"/>
    <property type="project" value="InterPro"/>
</dbReference>
<dbReference type="InterPro" id="IPR008962">
    <property type="entry name" value="PapD-like_sf"/>
</dbReference>
<dbReference type="EMBL" id="GG662498">
    <property type="protein sequence ID" value="EAR85829.1"/>
    <property type="molecule type" value="Genomic_DNA"/>
</dbReference>
<feature type="coiled-coil region" evidence="6">
    <location>
        <begin position="177"/>
        <end position="211"/>
    </location>
</feature>
<evidence type="ECO:0000256" key="5">
    <source>
        <dbReference type="ARBA" id="ARBA00023136"/>
    </source>
</evidence>
<dbReference type="PROSITE" id="PS50202">
    <property type="entry name" value="MSP"/>
    <property type="match status" value="1"/>
</dbReference>
<dbReference type="KEGG" id="tet:TTHERM_00313110"/>
<dbReference type="InterPro" id="IPR013783">
    <property type="entry name" value="Ig-like_fold"/>
</dbReference>
<dbReference type="InterPro" id="IPR016763">
    <property type="entry name" value="VAP"/>
</dbReference>
<evidence type="ECO:0000256" key="2">
    <source>
        <dbReference type="ARBA" id="ARBA00008932"/>
    </source>
</evidence>
<dbReference type="SUPFAM" id="SSF49354">
    <property type="entry name" value="PapD-like"/>
    <property type="match status" value="1"/>
</dbReference>
<evidence type="ECO:0000259" key="8">
    <source>
        <dbReference type="PROSITE" id="PS50202"/>
    </source>
</evidence>
<dbReference type="Pfam" id="PF00635">
    <property type="entry name" value="Motile_Sperm"/>
    <property type="match status" value="1"/>
</dbReference>
<dbReference type="GO" id="GO:0005886">
    <property type="term" value="C:plasma membrane"/>
    <property type="evidence" value="ECO:0007669"/>
    <property type="project" value="TreeGrafter"/>
</dbReference>
<dbReference type="InParanoid" id="Q22KH0"/>
<dbReference type="PANTHER" id="PTHR10809:SF6">
    <property type="entry name" value="AT11025P-RELATED"/>
    <property type="match status" value="1"/>
</dbReference>
<dbReference type="PANTHER" id="PTHR10809">
    <property type="entry name" value="VESICLE-ASSOCIATED MEMBRANE PROTEIN-ASSOCIATED PROTEIN"/>
    <property type="match status" value="1"/>
</dbReference>
<dbReference type="OrthoDB" id="264603at2759"/>
<organism evidence="9 10">
    <name type="scientific">Tetrahymena thermophila (strain SB210)</name>
    <dbReference type="NCBI Taxonomy" id="312017"/>
    <lineage>
        <taxon>Eukaryota</taxon>
        <taxon>Sar</taxon>
        <taxon>Alveolata</taxon>
        <taxon>Ciliophora</taxon>
        <taxon>Intramacronucleata</taxon>
        <taxon>Oligohymenophorea</taxon>
        <taxon>Hymenostomatida</taxon>
        <taxon>Tetrahymenina</taxon>
        <taxon>Tetrahymenidae</taxon>
        <taxon>Tetrahymena</taxon>
    </lineage>
</organism>
<evidence type="ECO:0000256" key="6">
    <source>
        <dbReference type="SAM" id="Coils"/>
    </source>
</evidence>
<dbReference type="OMA" id="QFFAHEI"/>
<dbReference type="GO" id="GO:0061817">
    <property type="term" value="P:endoplasmic reticulum-plasma membrane tethering"/>
    <property type="evidence" value="ECO:0007669"/>
    <property type="project" value="TreeGrafter"/>
</dbReference>
<dbReference type="eggNOG" id="ENOG502R2XN">
    <property type="taxonomic scope" value="Eukaryota"/>
</dbReference>
<evidence type="ECO:0000313" key="9">
    <source>
        <dbReference type="EMBL" id="EAR85829.1"/>
    </source>
</evidence>
<dbReference type="GeneID" id="7825293"/>
<dbReference type="Gene3D" id="2.60.40.10">
    <property type="entry name" value="Immunoglobulins"/>
    <property type="match status" value="1"/>
</dbReference>
<dbReference type="AlphaFoldDB" id="Q22KH0"/>
<evidence type="ECO:0000313" key="10">
    <source>
        <dbReference type="Proteomes" id="UP000009168"/>
    </source>
</evidence>
<keyword evidence="10" id="KW-1185">Reference proteome</keyword>
<dbReference type="FunCoup" id="Q22KH0">
    <property type="interactions" value="110"/>
</dbReference>
<accession>Q22KH0</accession>
<dbReference type="RefSeq" id="XP_001033492.1">
    <property type="nucleotide sequence ID" value="XM_001033492.3"/>
</dbReference>
<gene>
    <name evidence="9" type="ORF">TTHERM_00313110</name>
</gene>
<feature type="transmembrane region" description="Helical" evidence="7">
    <location>
        <begin position="223"/>
        <end position="240"/>
    </location>
</feature>
<keyword evidence="4 7" id="KW-1133">Transmembrane helix</keyword>
<keyword evidence="3 7" id="KW-0812">Transmembrane</keyword>
<dbReference type="Proteomes" id="UP000009168">
    <property type="component" value="Unassembled WGS sequence"/>
</dbReference>
<keyword evidence="5 7" id="KW-0472">Membrane</keyword>